<protein>
    <submittedName>
        <fullName evidence="1">Uncharacterized protein</fullName>
    </submittedName>
</protein>
<name>A0A6J5MFB1_9CAUD</name>
<reference evidence="1" key="1">
    <citation type="submission" date="2020-04" db="EMBL/GenBank/DDBJ databases">
        <authorList>
            <person name="Chiriac C."/>
            <person name="Salcher M."/>
            <person name="Ghai R."/>
            <person name="Kavagutti S V."/>
        </authorList>
    </citation>
    <scope>NUCLEOTIDE SEQUENCE</scope>
</reference>
<proteinExistence type="predicted"/>
<gene>
    <name evidence="1" type="ORF">UFOVP447_261</name>
</gene>
<evidence type="ECO:0000313" key="1">
    <source>
        <dbReference type="EMBL" id="CAB4143810.1"/>
    </source>
</evidence>
<organism evidence="1">
    <name type="scientific">uncultured Caudovirales phage</name>
    <dbReference type="NCBI Taxonomy" id="2100421"/>
    <lineage>
        <taxon>Viruses</taxon>
        <taxon>Duplodnaviria</taxon>
        <taxon>Heunggongvirae</taxon>
        <taxon>Uroviricota</taxon>
        <taxon>Caudoviricetes</taxon>
        <taxon>Peduoviridae</taxon>
        <taxon>Maltschvirus</taxon>
        <taxon>Maltschvirus maltsch</taxon>
    </lineage>
</organism>
<sequence length="51" mass="5829">MSKSATAKFFINELRYDKAERKDIIAALVEELSITKANAAAYIYNFDKKAR</sequence>
<dbReference type="EMBL" id="LR796423">
    <property type="protein sequence ID" value="CAB4143810.1"/>
    <property type="molecule type" value="Genomic_DNA"/>
</dbReference>
<accession>A0A6J5MFB1</accession>